<keyword evidence="3" id="KW-1185">Reference proteome</keyword>
<feature type="region of interest" description="Disordered" evidence="1">
    <location>
        <begin position="193"/>
        <end position="232"/>
    </location>
</feature>
<organism evidence="2 3">
    <name type="scientific">Nocardioides faecalis</name>
    <dbReference type="NCBI Taxonomy" id="2803858"/>
    <lineage>
        <taxon>Bacteria</taxon>
        <taxon>Bacillati</taxon>
        <taxon>Actinomycetota</taxon>
        <taxon>Actinomycetes</taxon>
        <taxon>Propionibacteriales</taxon>
        <taxon>Nocardioidaceae</taxon>
        <taxon>Nocardioides</taxon>
    </lineage>
</organism>
<evidence type="ECO:0000313" key="3">
    <source>
        <dbReference type="Proteomes" id="UP000663791"/>
    </source>
</evidence>
<dbReference type="Gene3D" id="3.30.559.10">
    <property type="entry name" value="Chloramphenicol acetyltransferase-like domain"/>
    <property type="match status" value="1"/>
</dbReference>
<dbReference type="Proteomes" id="UP000663791">
    <property type="component" value="Unassembled WGS sequence"/>
</dbReference>
<gene>
    <name evidence="2" type="ORF">JK386_13575</name>
</gene>
<evidence type="ECO:0000256" key="1">
    <source>
        <dbReference type="SAM" id="MobiDB-lite"/>
    </source>
</evidence>
<dbReference type="AlphaFoldDB" id="A0A939BTR6"/>
<dbReference type="EMBL" id="JAERTX010000012">
    <property type="protein sequence ID" value="MBM9460929.1"/>
    <property type="molecule type" value="Genomic_DNA"/>
</dbReference>
<evidence type="ECO:0000313" key="2">
    <source>
        <dbReference type="EMBL" id="MBM9460929.1"/>
    </source>
</evidence>
<protein>
    <submittedName>
        <fullName evidence="2">Uncharacterized protein</fullName>
    </submittedName>
</protein>
<dbReference type="InterPro" id="IPR023213">
    <property type="entry name" value="CAT-like_dom_sf"/>
</dbReference>
<proteinExistence type="predicted"/>
<reference evidence="2" key="1">
    <citation type="submission" date="2021-01" db="EMBL/GenBank/DDBJ databases">
        <title>Novel species in genus Nocardioides.</title>
        <authorList>
            <person name="Zhang G."/>
        </authorList>
    </citation>
    <scope>NUCLEOTIDE SEQUENCE</scope>
    <source>
        <strain evidence="2">Zg-536</strain>
    </source>
</reference>
<comment type="caution">
    <text evidence="2">The sequence shown here is derived from an EMBL/GenBank/DDBJ whole genome shotgun (WGS) entry which is preliminary data.</text>
</comment>
<name>A0A939BTR6_9ACTN</name>
<dbReference type="SUPFAM" id="SSF52777">
    <property type="entry name" value="CoA-dependent acyltransferases"/>
    <property type="match status" value="1"/>
</dbReference>
<accession>A0A939BTR6</accession>
<sequence>MSQVSGALRRRLPVDHARANRLTPDDDLFLRARRVLGMPVLNQIVWRFDTEPDPAAVRAVHRGLAAGPWNRLAVAGRVPGARPRWVRGVAAPLRLDAEPVPADAVTAWIEEHAATRLDPVVGPTWELRLAVTETGESLMSLVVGHEVCDGGALIGAVVAAVEGRTQPVLPAEHVQVRLRDDVRDALHLTRSAVHGLRRARAQQPPARDAGVLTSDQQPPSPPRGGADATPYRPASIAVTSPAAEWHRVAAEHGGTANSLLVAVVTEVLGVAGRVPPGASVKVALPVDTRAPGDLRSNATTGVSIVVDTEPGGEPATARVGDLGTVRARARQAFAGLAAGTRIDPMEPLQPLVQLLPDPVVRRVASRIAAPLCLCSNLGRLPEPFAAPFGRLASAVLMRSVTQQVTPDMMRSRRGGLTAWWNQTGDTVTLGLLGMDPDLWPDAASLWADVDRVYDRWGLAPRLW</sequence>
<dbReference type="RefSeq" id="WP_205292241.1">
    <property type="nucleotide sequence ID" value="NZ_CP074406.1"/>
</dbReference>